<proteinExistence type="predicted"/>
<feature type="compositionally biased region" description="Pro residues" evidence="1">
    <location>
        <begin position="80"/>
        <end position="94"/>
    </location>
</feature>
<dbReference type="AlphaFoldDB" id="A0A811ZEH2"/>
<dbReference type="Proteomes" id="UP000645828">
    <property type="component" value="Unassembled WGS sequence"/>
</dbReference>
<accession>A0A811ZEH2</accession>
<evidence type="ECO:0000256" key="1">
    <source>
        <dbReference type="SAM" id="MobiDB-lite"/>
    </source>
</evidence>
<comment type="caution">
    <text evidence="2">The sequence shown here is derived from an EMBL/GenBank/DDBJ whole genome shotgun (WGS) entry which is preliminary data.</text>
</comment>
<organism evidence="2 3">
    <name type="scientific">Nyctereutes procyonoides</name>
    <name type="common">Raccoon dog</name>
    <name type="synonym">Canis procyonoides</name>
    <dbReference type="NCBI Taxonomy" id="34880"/>
    <lineage>
        <taxon>Eukaryota</taxon>
        <taxon>Metazoa</taxon>
        <taxon>Chordata</taxon>
        <taxon>Craniata</taxon>
        <taxon>Vertebrata</taxon>
        <taxon>Euteleostomi</taxon>
        <taxon>Mammalia</taxon>
        <taxon>Eutheria</taxon>
        <taxon>Laurasiatheria</taxon>
        <taxon>Carnivora</taxon>
        <taxon>Caniformia</taxon>
        <taxon>Canidae</taxon>
        <taxon>Nyctereutes</taxon>
    </lineage>
</organism>
<feature type="compositionally biased region" description="Polar residues" evidence="1">
    <location>
        <begin position="14"/>
        <end position="29"/>
    </location>
</feature>
<sequence length="222" mass="22572">MRQHLPVPSLTAAPAQSPTCGAPRTQTRHPQATAGAPPTFPPDPAPAAALAPPLGGLLPAKASRCCRTGPTAAPAQPHGAPRPPGPAAALPSPPGGVWAPKALRGLPTLPPQPNRHAPGLTSAVSVACTPCPLLSAARSDMLAIGPCRPHRPSPGQTHTPRAESPCPWTAGQAAGKHLVVNETLGRRLCEPGARTQLQDIKPRTGGPVKKHGDFGDFGGYLS</sequence>
<keyword evidence="3" id="KW-1185">Reference proteome</keyword>
<protein>
    <submittedName>
        <fullName evidence="2">(raccoon dog) hypothetical protein</fullName>
    </submittedName>
</protein>
<evidence type="ECO:0000313" key="3">
    <source>
        <dbReference type="Proteomes" id="UP000645828"/>
    </source>
</evidence>
<evidence type="ECO:0000313" key="2">
    <source>
        <dbReference type="EMBL" id="CAD7687191.1"/>
    </source>
</evidence>
<name>A0A811ZEH2_NYCPR</name>
<feature type="compositionally biased region" description="Low complexity" evidence="1">
    <location>
        <begin position="46"/>
        <end position="62"/>
    </location>
</feature>
<feature type="region of interest" description="Disordered" evidence="1">
    <location>
        <begin position="1"/>
        <end position="95"/>
    </location>
</feature>
<gene>
    <name evidence="2" type="ORF">NYPRO_LOCUS19984</name>
</gene>
<dbReference type="EMBL" id="CAJHUB010000763">
    <property type="protein sequence ID" value="CAD7687191.1"/>
    <property type="molecule type" value="Genomic_DNA"/>
</dbReference>
<feature type="region of interest" description="Disordered" evidence="1">
    <location>
        <begin position="198"/>
        <end position="222"/>
    </location>
</feature>
<reference evidence="2" key="1">
    <citation type="submission" date="2020-12" db="EMBL/GenBank/DDBJ databases">
        <authorList>
            <consortium name="Molecular Ecology Group"/>
        </authorList>
    </citation>
    <scope>NUCLEOTIDE SEQUENCE</scope>
    <source>
        <strain evidence="2">TBG_1078</strain>
    </source>
</reference>